<keyword evidence="8" id="KW-0805">Transcription regulation</keyword>
<dbReference type="Pfam" id="PF10377">
    <property type="entry name" value="ATG11"/>
    <property type="match status" value="1"/>
</dbReference>
<dbReference type="Gene3D" id="3.10.20.90">
    <property type="entry name" value="Phosphatidylinositol 3-kinase Catalytic Subunit, Chain A, domain 1"/>
    <property type="match status" value="1"/>
</dbReference>
<proteinExistence type="predicted"/>
<evidence type="ECO:0000256" key="3">
    <source>
        <dbReference type="ARBA" id="ARBA00004371"/>
    </source>
</evidence>
<dbReference type="GO" id="GO:0000045">
    <property type="term" value="P:autophagosome assembly"/>
    <property type="evidence" value="ECO:0007669"/>
    <property type="project" value="InterPro"/>
</dbReference>
<evidence type="ECO:0000256" key="5">
    <source>
        <dbReference type="ARBA" id="ARBA00022490"/>
    </source>
</evidence>
<dbReference type="Proteomes" id="UP000070412">
    <property type="component" value="Unassembled WGS sequence"/>
</dbReference>
<evidence type="ECO:0000256" key="1">
    <source>
        <dbReference type="ARBA" id="ARBA00004123"/>
    </source>
</evidence>
<evidence type="ECO:0000313" key="21">
    <source>
        <dbReference type="Proteomes" id="UP000070412"/>
    </source>
</evidence>
<organism evidence="19">
    <name type="scientific">Sarcoptes scabiei</name>
    <name type="common">Itch mite</name>
    <name type="synonym">Acarus scabiei</name>
    <dbReference type="NCBI Taxonomy" id="52283"/>
    <lineage>
        <taxon>Eukaryota</taxon>
        <taxon>Metazoa</taxon>
        <taxon>Ecdysozoa</taxon>
        <taxon>Arthropoda</taxon>
        <taxon>Chelicerata</taxon>
        <taxon>Arachnida</taxon>
        <taxon>Acari</taxon>
        <taxon>Acariformes</taxon>
        <taxon>Sarcoptiformes</taxon>
        <taxon>Astigmata</taxon>
        <taxon>Psoroptidia</taxon>
        <taxon>Sarcoptoidea</taxon>
        <taxon>Sarcoptidae</taxon>
        <taxon>Sarcoptinae</taxon>
        <taxon>Sarcoptes</taxon>
    </lineage>
</organism>
<dbReference type="EnsemblMetazoa" id="SSS_8640s_mrna">
    <property type="protein sequence ID" value="KAF7488192.1"/>
    <property type="gene ID" value="SSS_8640"/>
</dbReference>
<evidence type="ECO:0000256" key="15">
    <source>
        <dbReference type="ARBA" id="ARBA00069790"/>
    </source>
</evidence>
<keyword evidence="10" id="KW-0804">Transcription</keyword>
<dbReference type="GO" id="GO:0034727">
    <property type="term" value="P:piecemeal microautophagy of the nucleus"/>
    <property type="evidence" value="ECO:0007669"/>
    <property type="project" value="TreeGrafter"/>
</dbReference>
<dbReference type="GO" id="GO:0005829">
    <property type="term" value="C:cytosol"/>
    <property type="evidence" value="ECO:0007669"/>
    <property type="project" value="UniProtKB-SubCell"/>
</dbReference>
<evidence type="ECO:0000256" key="17">
    <source>
        <dbReference type="SAM" id="Coils"/>
    </source>
</evidence>
<keyword evidence="7" id="KW-0072">Autophagy</keyword>
<dbReference type="SUPFAM" id="SSF54236">
    <property type="entry name" value="Ubiquitin-like"/>
    <property type="match status" value="1"/>
</dbReference>
<reference evidence="21" key="1">
    <citation type="journal article" date="2020" name="PLoS Negl. Trop. Dis.">
        <title>High-quality nuclear genome for Sarcoptes scabiei-A critical resource for a neglected parasite.</title>
        <authorList>
            <person name="Korhonen P.K."/>
            <person name="Gasser R.B."/>
            <person name="Ma G."/>
            <person name="Wang T."/>
            <person name="Stroehlein A.J."/>
            <person name="Young N.D."/>
            <person name="Ang C.S."/>
            <person name="Fernando D.D."/>
            <person name="Lu H.C."/>
            <person name="Taylor S."/>
            <person name="Reynolds S.L."/>
            <person name="Mofiz E."/>
            <person name="Najaraj S.H."/>
            <person name="Gowda H."/>
            <person name="Madugundu A."/>
            <person name="Renuse S."/>
            <person name="Holt D."/>
            <person name="Pandey A."/>
            <person name="Papenfuss A.T."/>
            <person name="Fischer K."/>
        </authorList>
    </citation>
    <scope>NUCLEOTIDE SEQUENCE [LARGE SCALE GENOMIC DNA]</scope>
</reference>
<dbReference type="GO" id="GO:0005634">
    <property type="term" value="C:nucleus"/>
    <property type="evidence" value="ECO:0007669"/>
    <property type="project" value="UniProtKB-SubCell"/>
</dbReference>
<evidence type="ECO:0000256" key="4">
    <source>
        <dbReference type="ARBA" id="ARBA00004514"/>
    </source>
</evidence>
<evidence type="ECO:0000256" key="11">
    <source>
        <dbReference type="ARBA" id="ARBA00023228"/>
    </source>
</evidence>
<gene>
    <name evidence="19" type="ORF">SSS_8640</name>
</gene>
<dbReference type="GO" id="GO:0034045">
    <property type="term" value="C:phagophore assembly site membrane"/>
    <property type="evidence" value="ECO:0007669"/>
    <property type="project" value="TreeGrafter"/>
</dbReference>
<evidence type="ECO:0000256" key="16">
    <source>
        <dbReference type="ARBA" id="ARBA00080154"/>
    </source>
</evidence>
<evidence type="ECO:0000256" key="12">
    <source>
        <dbReference type="ARBA" id="ARBA00023242"/>
    </source>
</evidence>
<evidence type="ECO:0000256" key="10">
    <source>
        <dbReference type="ARBA" id="ARBA00023163"/>
    </source>
</evidence>
<dbReference type="PANTHER" id="PTHR13222:SF1">
    <property type="entry name" value="RB1-INDUCIBLE COILED-COIL PROTEIN 1"/>
    <property type="match status" value="1"/>
</dbReference>
<evidence type="ECO:0000313" key="19">
    <source>
        <dbReference type="EMBL" id="KAF7488192.1"/>
    </source>
</evidence>
<dbReference type="GO" id="GO:0008285">
    <property type="term" value="P:negative regulation of cell population proliferation"/>
    <property type="evidence" value="ECO:0007669"/>
    <property type="project" value="UniProtKB-ARBA"/>
</dbReference>
<evidence type="ECO:0000256" key="6">
    <source>
        <dbReference type="ARBA" id="ARBA00022553"/>
    </source>
</evidence>
<keyword evidence="12" id="KW-0539">Nucleus</keyword>
<keyword evidence="21" id="KW-1185">Reference proteome</keyword>
<accession>A0A834R0X1</accession>
<dbReference type="OrthoDB" id="6435430at2759"/>
<evidence type="ECO:0000313" key="20">
    <source>
        <dbReference type="EnsemblMetazoa" id="KAF7488192.1"/>
    </source>
</evidence>
<sequence>MLYIFLVNNGKMMTFDMNLAIETVETLKWAIFRRCNIPVEFQVLLISGGESLQPNDRVCQYSSAGTDTSPIFLFCKNEIESMDDSLDSQTCDDMKERVESCLQMEPNFNTVESRNEMAMQLYETDRMLFHSCENLVHDQHLQQQSWAAVLANLEDIVTSFETKAKNVEVLYADILKNKVSYIELLENFNQDKKILSKMPLLKCLISKSENLEEVSLLEWIIKKDSHNSLDEINCLEELEEYDEDRLSKIKINVASILTRSTNSDMKEIKGLEQRLSALEKLICEAKNIFEIQGILTKSFNQNKTRISDLRDVSILPDLCHNHKEQLQLMLKNHLELVELNQKCLSAKLELSQNLHKRLGWIIHVHEELKNVDDTLVLIGIKLQKLCKKLKIAKSLHLSPKIYLESITEVIRRRTFSKIFYQWADNISKIAKTIIEQEIKLRKSFTDNIDNHFLRCFFHGMNDLPQNFFNDPIIIDQSLPQITWNDVDYLRSILPEMSSYLVVPDPDPLGCLSQKSDEILDEISKQTSDRLSKGSLNSSYEQMSKIIAEKDKISEQFSKLIENMQENSKRKIQLLQNHRYSTLYSLNSIKSDYLQRFKSEIDSNRVDFLFKTNELRHQLGEIQDYQKQYSNQNESIIEDYKKKISGLEYSLQNYQEELTDLKAQLIEEKRLNLEKTIANEHLEKKLRNFTAIIHDKSEKLYHKIKTFIMDLRAILHDLYCMVRPMSLNFASFFGYNIEVMLDRLADEISKKHQNDLEQSKLQISDRKDREIQKLREQLQQDHKNELETLRRRFKLAISTTSIERTGSESSLEKVQLDIVDQSAQETEIQKLKTIIEKQSNDFEQKISLIRTRYENDKKQLLNEFLRKKAINSENDINLNYLMQKNSIFESTLTKIEERLKGFINQSNDSEIKNSDQLIDTILNDIRDSNRKCDTLNTTSFISLSTTPEAQSSKYFIDQGKILSDSKIEDAIKIDSCEINDVVLVYYEKKYENFIVYSKSETLNYIHPDSLKEDCIIKKNSSDEYEWIVAKIVEKEFCQIKKETNRYNLPINSKFYRVKIQQIYIWNQQEIQRFVENQQCKNPMKQIN</sequence>
<dbReference type="GO" id="GO:0005764">
    <property type="term" value="C:lysosome"/>
    <property type="evidence" value="ECO:0007669"/>
    <property type="project" value="UniProtKB-SubCell"/>
</dbReference>
<dbReference type="AlphaFoldDB" id="A0A834R0X1"/>
<evidence type="ECO:0000256" key="14">
    <source>
        <dbReference type="ARBA" id="ARBA00053494"/>
    </source>
</evidence>
<reference evidence="19" key="2">
    <citation type="submission" date="2020-01" db="EMBL/GenBank/DDBJ databases">
        <authorList>
            <person name="Korhonen P.K.K."/>
            <person name="Guangxu M.G."/>
            <person name="Wang T.W."/>
            <person name="Stroehlein A.J.S."/>
            <person name="Young N.D."/>
            <person name="Ang C.-S.A."/>
            <person name="Fernando D.W.F."/>
            <person name="Lu H.L."/>
            <person name="Taylor S.T."/>
            <person name="Ehtesham M.E.M."/>
            <person name="Najaraj S.H.N."/>
            <person name="Harsha G.H.G."/>
            <person name="Madugundu A.M."/>
            <person name="Renuse S.R."/>
            <person name="Holt D.H."/>
            <person name="Pandey A.P."/>
            <person name="Papenfuss A.P."/>
            <person name="Gasser R.B.G."/>
            <person name="Fischer K.F."/>
        </authorList>
    </citation>
    <scope>NUCLEOTIDE SEQUENCE</scope>
    <source>
        <strain evidence="19">SSS_KF_BRIS2020</strain>
    </source>
</reference>
<evidence type="ECO:0000256" key="13">
    <source>
        <dbReference type="ARBA" id="ARBA00023306"/>
    </source>
</evidence>
<protein>
    <recommendedName>
        <fullName evidence="15">RB1-inducible coiled-coil protein 1</fullName>
    </recommendedName>
    <alternativeName>
        <fullName evidence="16">FAK family kinase-interacting protein of 200 kDa</fullName>
    </alternativeName>
</protein>
<dbReference type="GO" id="GO:0060090">
    <property type="term" value="F:molecular adaptor activity"/>
    <property type="evidence" value="ECO:0007669"/>
    <property type="project" value="TreeGrafter"/>
</dbReference>
<dbReference type="GO" id="GO:0061709">
    <property type="term" value="P:reticulophagy"/>
    <property type="evidence" value="ECO:0007669"/>
    <property type="project" value="TreeGrafter"/>
</dbReference>
<feature type="domain" description="Autophagy-related protein 11 C-terminal" evidence="18">
    <location>
        <begin position="964"/>
        <end position="1059"/>
    </location>
</feature>
<dbReference type="CDD" id="cd17060">
    <property type="entry name" value="Ubl_RB1CC1"/>
    <property type="match status" value="1"/>
</dbReference>
<dbReference type="EMBL" id="WVUK01000066">
    <property type="protein sequence ID" value="KAF7488192.1"/>
    <property type="molecule type" value="Genomic_DNA"/>
</dbReference>
<keyword evidence="5" id="KW-0963">Cytoplasm</keyword>
<dbReference type="PANTHER" id="PTHR13222">
    <property type="entry name" value="RB1-INDUCIBLE COILED-COIL"/>
    <property type="match status" value="1"/>
</dbReference>
<reference evidence="20" key="3">
    <citation type="submission" date="2022-06" db="UniProtKB">
        <authorList>
            <consortium name="EnsemblMetazoa"/>
        </authorList>
    </citation>
    <scope>IDENTIFICATION</scope>
</reference>
<keyword evidence="6" id="KW-0597">Phosphoprotein</keyword>
<comment type="function">
    <text evidence="14">Involved in autophagy. Regulates early events but also late events of autophagosome formation through direct interaction with Atg16L1. Required for the formation of the autophagosome-like double-membrane structure that surrounds the Salmonella-containing vacuole (SCV) during S.typhimurium infection and subsequent xenophagy. Involved in repair of DNA damage caused by ionizing radiation, which subsequently improves cell survival by decreasing apoptosis. Inhibits PTK2/FAK1 and PTK2B/PYK2 kinase activity, affecting their downstream signaling pathways. Plays a role as a modulator of TGF-beta-signaling by restricting substrate specificity of RNF111. Functions as a DNA-binding transcription factor. Is a potent regulator of the RB1 pathway through induction of RB1 expression. Plays a crucial role in muscular differentiation. Plays an indispensable role in fetal hematopoiesis and in the regulation of neuronal homeostasis.</text>
</comment>
<name>A0A834R0X1_SARSC</name>
<dbReference type="InterPro" id="IPR029071">
    <property type="entry name" value="Ubiquitin-like_domsf"/>
</dbReference>
<evidence type="ECO:0000256" key="8">
    <source>
        <dbReference type="ARBA" id="ARBA00023015"/>
    </source>
</evidence>
<dbReference type="InterPro" id="IPR019460">
    <property type="entry name" value="Atg11_C"/>
</dbReference>
<dbReference type="GO" id="GO:0000422">
    <property type="term" value="P:autophagy of mitochondrion"/>
    <property type="evidence" value="ECO:0007669"/>
    <property type="project" value="TreeGrafter"/>
</dbReference>
<keyword evidence="13" id="KW-0131">Cell cycle</keyword>
<feature type="coiled-coil region" evidence="17">
    <location>
        <begin position="636"/>
        <end position="670"/>
    </location>
</feature>
<dbReference type="GO" id="GO:0019901">
    <property type="term" value="F:protein kinase binding"/>
    <property type="evidence" value="ECO:0007669"/>
    <property type="project" value="UniProtKB-ARBA"/>
</dbReference>
<dbReference type="GO" id="GO:1990316">
    <property type="term" value="C:Atg1/ULK1 kinase complex"/>
    <property type="evidence" value="ECO:0007669"/>
    <property type="project" value="TreeGrafter"/>
</dbReference>
<evidence type="ECO:0000256" key="9">
    <source>
        <dbReference type="ARBA" id="ARBA00023054"/>
    </source>
</evidence>
<evidence type="ECO:0000259" key="18">
    <source>
        <dbReference type="Pfam" id="PF10377"/>
    </source>
</evidence>
<keyword evidence="11" id="KW-0458">Lysosome</keyword>
<dbReference type="GO" id="GO:0061723">
    <property type="term" value="P:glycophagy"/>
    <property type="evidence" value="ECO:0007669"/>
    <property type="project" value="TreeGrafter"/>
</dbReference>
<dbReference type="FunFam" id="3.10.20.90:FF:000049">
    <property type="entry name" value="RB1-inducible coiled-coil protein 1 isoform X1"/>
    <property type="match status" value="1"/>
</dbReference>
<dbReference type="GO" id="GO:0034517">
    <property type="term" value="P:ribophagy"/>
    <property type="evidence" value="ECO:0007669"/>
    <property type="project" value="TreeGrafter"/>
</dbReference>
<keyword evidence="9 17" id="KW-0175">Coiled coil</keyword>
<comment type="subcellular location">
    <subcellularLocation>
        <location evidence="4">Cytoplasm</location>
        <location evidence="4">Cytosol</location>
    </subcellularLocation>
    <subcellularLocation>
        <location evidence="3">Lysosome</location>
    </subcellularLocation>
    <subcellularLocation>
        <location evidence="1">Nucleus</location>
    </subcellularLocation>
    <subcellularLocation>
        <location evidence="2">Preautophagosomal structure</location>
    </subcellularLocation>
</comment>
<dbReference type="InterPro" id="IPR040040">
    <property type="entry name" value="ATG11"/>
</dbReference>
<evidence type="ECO:0000256" key="7">
    <source>
        <dbReference type="ARBA" id="ARBA00023006"/>
    </source>
</evidence>
<evidence type="ECO:0000256" key="2">
    <source>
        <dbReference type="ARBA" id="ARBA00004329"/>
    </source>
</evidence>
<dbReference type="GO" id="GO:0031090">
    <property type="term" value="C:organelle membrane"/>
    <property type="evidence" value="ECO:0007669"/>
    <property type="project" value="UniProtKB-ARBA"/>
</dbReference>